<reference evidence="9 10" key="1">
    <citation type="submission" date="2019-12" db="EMBL/GenBank/DDBJ databases">
        <authorList>
            <person name="Lee S.D."/>
        </authorList>
    </citation>
    <scope>NUCLEOTIDE SEQUENCE [LARGE SCALE GENOMIC DNA]</scope>
    <source>
        <strain evidence="9 10">SAP-6</strain>
    </source>
</reference>
<keyword evidence="6 8" id="KW-0998">Cell outer membrane</keyword>
<feature type="active site" evidence="8">
    <location>
        <position position="80"/>
    </location>
</feature>
<dbReference type="GO" id="GO:0009279">
    <property type="term" value="C:cell outer membrane"/>
    <property type="evidence" value="ECO:0007669"/>
    <property type="project" value="UniProtKB-SubCell"/>
</dbReference>
<evidence type="ECO:0000256" key="3">
    <source>
        <dbReference type="ARBA" id="ARBA00022679"/>
    </source>
</evidence>
<comment type="subunit">
    <text evidence="8">Homodimer.</text>
</comment>
<dbReference type="Proteomes" id="UP000461443">
    <property type="component" value="Unassembled WGS sequence"/>
</dbReference>
<comment type="caution">
    <text evidence="9">The sequence shown here is derived from an EMBL/GenBank/DDBJ whole genome shotgun (WGS) entry which is preliminary data.</text>
</comment>
<accession>A0A845SRR2</accession>
<evidence type="ECO:0000256" key="5">
    <source>
        <dbReference type="ARBA" id="ARBA00023136"/>
    </source>
</evidence>
<evidence type="ECO:0000256" key="7">
    <source>
        <dbReference type="ARBA" id="ARBA00023315"/>
    </source>
</evidence>
<dbReference type="Gene3D" id="2.40.160.20">
    <property type="match status" value="1"/>
</dbReference>
<dbReference type="GO" id="GO:0009245">
    <property type="term" value="P:lipid A biosynthetic process"/>
    <property type="evidence" value="ECO:0007669"/>
    <property type="project" value="UniProtKB-UniRule"/>
</dbReference>
<keyword evidence="3 8" id="KW-0808">Transferase</keyword>
<dbReference type="InterPro" id="IPR009746">
    <property type="entry name" value="LipidA_acyl_PagP"/>
</dbReference>
<keyword evidence="5 8" id="KW-0472">Membrane</keyword>
<comment type="function">
    <text evidence="8">Transfers a fatty acid residue from the sn-1 position of a phospholipid to the N-linked hydroxyfatty acid chain on the proximal unit of lipid A or its precursors.</text>
</comment>
<feature type="active site" evidence="8">
    <location>
        <position position="36"/>
    </location>
</feature>
<keyword evidence="4 8" id="KW-0732">Signal</keyword>
<dbReference type="NCBIfam" id="NF008271">
    <property type="entry name" value="PRK11045.1"/>
    <property type="match status" value="1"/>
</dbReference>
<dbReference type="FunFam" id="2.40.160.20:FF:000002">
    <property type="entry name" value="Lipid A palmitoyltransferase PagP"/>
    <property type="match status" value="1"/>
</dbReference>
<comment type="catalytic activity">
    <reaction evidence="8">
        <text>a lipid IVA + a 1,2-diacyl-sn-glycero-3-phosphocholine = a lipid IVB + a 2-acyl-sn-glycero-3-phosphocholine</text>
        <dbReference type="Rhea" id="RHEA:74279"/>
        <dbReference type="ChEBI" id="CHEBI:57643"/>
        <dbReference type="ChEBI" id="CHEBI:57875"/>
        <dbReference type="ChEBI" id="CHEBI:176425"/>
        <dbReference type="ChEBI" id="CHEBI:193143"/>
        <dbReference type="EC" id="2.3.1.251"/>
    </reaction>
</comment>
<protein>
    <recommendedName>
        <fullName evidence="8">Lipid A acyltransferase PagP</fullName>
        <ecNumber evidence="8">2.3.1.251</ecNumber>
    </recommendedName>
    <alternativeName>
        <fullName evidence="8">Lipid A acylation protein</fullName>
    </alternativeName>
</protein>
<dbReference type="EMBL" id="WUBS01000017">
    <property type="protein sequence ID" value="NDL65231.1"/>
    <property type="molecule type" value="Genomic_DNA"/>
</dbReference>
<feature type="active site" evidence="8">
    <location>
        <position position="79"/>
    </location>
</feature>
<dbReference type="SUPFAM" id="SSF56925">
    <property type="entry name" value="OMPA-like"/>
    <property type="match status" value="1"/>
</dbReference>
<reference evidence="9 10" key="2">
    <citation type="submission" date="2020-02" db="EMBL/GenBank/DDBJ databases">
        <title>The new genus of Enterobacteriales.</title>
        <authorList>
            <person name="Kim I.S."/>
        </authorList>
    </citation>
    <scope>NUCLEOTIDE SEQUENCE [LARGE SCALE GENOMIC DNA]</scope>
    <source>
        <strain evidence="9 10">SAP-6</strain>
    </source>
</reference>
<evidence type="ECO:0000256" key="1">
    <source>
        <dbReference type="ARBA" id="ARBA00004442"/>
    </source>
</evidence>
<dbReference type="HAMAP" id="MF_00837">
    <property type="entry name" value="PagP_transferase"/>
    <property type="match status" value="1"/>
</dbReference>
<sequence length="164" mass="19382">MPARDNGLWRSFTANVAKTWHASPDQDIYLPAISWHNRYFYSDEHIRRYNERPWGAGYGVSRLDERDNWHALYMMAFKDSFNRWEPFAGYAWESRWRPLADKAFRVGAGFTLGVTARHNWGYYPIPAVLPLASVSYQKFTFQGTYIPGTRNNGNVFFAWLRWQI</sequence>
<dbReference type="GO" id="GO:0016409">
    <property type="term" value="F:palmitoyltransferase activity"/>
    <property type="evidence" value="ECO:0007669"/>
    <property type="project" value="UniProtKB-ARBA"/>
</dbReference>
<evidence type="ECO:0000313" key="10">
    <source>
        <dbReference type="Proteomes" id="UP000461443"/>
    </source>
</evidence>
<comment type="subcellular location">
    <subcellularLocation>
        <location evidence="1 8">Cell outer membrane</location>
    </subcellularLocation>
</comment>
<dbReference type="RefSeq" id="WP_162368053.1">
    <property type="nucleotide sequence ID" value="NZ_WUBS01000017.1"/>
</dbReference>
<gene>
    <name evidence="8 9" type="primary">pagP</name>
    <name evidence="9" type="ORF">GRH90_21095</name>
</gene>
<comment type="similarity">
    <text evidence="2 8">Belongs to the lipid A palmitoyltransferase family.</text>
</comment>
<evidence type="ECO:0000256" key="4">
    <source>
        <dbReference type="ARBA" id="ARBA00022729"/>
    </source>
</evidence>
<proteinExistence type="inferred from homology"/>
<evidence type="ECO:0000256" key="6">
    <source>
        <dbReference type="ARBA" id="ARBA00023237"/>
    </source>
</evidence>
<evidence type="ECO:0000313" key="9">
    <source>
        <dbReference type="EMBL" id="NDL65231.1"/>
    </source>
</evidence>
<organism evidence="9 10">
    <name type="scientific">Acerihabitans arboris</name>
    <dbReference type="NCBI Taxonomy" id="2691583"/>
    <lineage>
        <taxon>Bacteria</taxon>
        <taxon>Pseudomonadati</taxon>
        <taxon>Pseudomonadota</taxon>
        <taxon>Gammaproteobacteria</taxon>
        <taxon>Enterobacterales</taxon>
        <taxon>Pectobacteriaceae</taxon>
        <taxon>Acerihabitans</taxon>
    </lineage>
</organism>
<comment type="catalytic activity">
    <reaction evidence="8">
        <text>a lipid A + a 1,2-diacyl-sn-glycero-3-phosphocholine = a hepta-acyl lipid A + a 2-acyl-sn-glycero-3-phosphocholine</text>
        <dbReference type="Rhea" id="RHEA:74275"/>
        <dbReference type="ChEBI" id="CHEBI:57643"/>
        <dbReference type="ChEBI" id="CHEBI:57875"/>
        <dbReference type="ChEBI" id="CHEBI:193141"/>
        <dbReference type="ChEBI" id="CHEBI:193142"/>
        <dbReference type="EC" id="2.3.1.251"/>
    </reaction>
</comment>
<keyword evidence="10" id="KW-1185">Reference proteome</keyword>
<comment type="caution">
    <text evidence="8">Lacks conserved residue(s) required for the propagation of feature annotation.</text>
</comment>
<evidence type="ECO:0000256" key="8">
    <source>
        <dbReference type="HAMAP-Rule" id="MF_00837"/>
    </source>
</evidence>
<dbReference type="AlphaFoldDB" id="A0A845SRR2"/>
<comment type="catalytic activity">
    <reaction evidence="8">
        <text>a lipid IIA + a 1,2-diacyl-sn-glycero-3-phosphocholine = a lipid IIB + a 2-acyl-sn-glycero-3-phosphocholine</text>
        <dbReference type="Rhea" id="RHEA:74283"/>
        <dbReference type="ChEBI" id="CHEBI:57643"/>
        <dbReference type="ChEBI" id="CHEBI:57875"/>
        <dbReference type="ChEBI" id="CHEBI:193144"/>
        <dbReference type="ChEBI" id="CHEBI:193145"/>
        <dbReference type="EC" id="2.3.1.251"/>
    </reaction>
</comment>
<evidence type="ECO:0000256" key="2">
    <source>
        <dbReference type="ARBA" id="ARBA00006368"/>
    </source>
</evidence>
<dbReference type="InterPro" id="IPR011250">
    <property type="entry name" value="OMP/PagP_B-barrel"/>
</dbReference>
<keyword evidence="7 8" id="KW-0012">Acyltransferase</keyword>
<name>A0A845SRR2_9GAMM</name>
<dbReference type="EC" id="2.3.1.251" evidence="8"/>
<dbReference type="Pfam" id="PF07017">
    <property type="entry name" value="PagP"/>
    <property type="match status" value="1"/>
</dbReference>